<dbReference type="Proteomes" id="UP001233314">
    <property type="component" value="Unassembled WGS sequence"/>
</dbReference>
<feature type="domain" description="ER-bound oxygenase mpaB/mpaB'/Rubber oxygenase catalytic" evidence="1">
    <location>
        <begin position="48"/>
        <end position="269"/>
    </location>
</feature>
<proteinExistence type="predicted"/>
<dbReference type="Pfam" id="PF09995">
    <property type="entry name" value="MPAB_Lcp_cat"/>
    <property type="match status" value="1"/>
</dbReference>
<sequence>MRIAPDNSAEGKELGMAEAYAGNTVDARDAITPMRDYGFFAKDSVARRVWIYPTSFLIGFSRAVTIEHLDPHLAAAVIASGQVKQRTPLRFDRTMQYFATILYGDAQSVLKSSDILMKVHQRAIGVDPVTGQQFAANNPESQKWIHLTAWHSILISYEMFGPGKLSEEEELEYWRECAVAAAFQTIDVDSLPRTRAEVAAYFEEFRPKMVASEGMLDMFDFLVDMQLSSLPKWVPWNIRWTVNTFTSRAVLATMPQWMREMGGRPQGRATDLAAIVALKPILLTIHLLPPVLKLKIVKAMTPRTMPIVAPYVNGVKPLNEKVWENAEARAEFGFLRTPREIWAEQVEARKAGKIKGYEKNHKDEIIAFDTVGEAGGTIRNREQKDKVAR</sequence>
<reference evidence="2 3" key="1">
    <citation type="submission" date="2023-07" db="EMBL/GenBank/DDBJ databases">
        <title>Nocardioides sp. nov WY-20 isolated from soil.</title>
        <authorList>
            <person name="Liu B."/>
            <person name="Wan Y."/>
        </authorList>
    </citation>
    <scope>NUCLEOTIDE SEQUENCE [LARGE SCALE GENOMIC DNA]</scope>
    <source>
        <strain evidence="2 3">WY-20</strain>
    </source>
</reference>
<gene>
    <name evidence="2" type="ORF">Q5722_05985</name>
</gene>
<dbReference type="InterPro" id="IPR018713">
    <property type="entry name" value="MPAB/Lcp_cat_dom"/>
</dbReference>
<accession>A0ABT9B0S3</accession>
<dbReference type="GO" id="GO:0016491">
    <property type="term" value="F:oxidoreductase activity"/>
    <property type="evidence" value="ECO:0007669"/>
    <property type="project" value="UniProtKB-KW"/>
</dbReference>
<evidence type="ECO:0000313" key="3">
    <source>
        <dbReference type="Proteomes" id="UP001233314"/>
    </source>
</evidence>
<keyword evidence="2" id="KW-0560">Oxidoreductase</keyword>
<keyword evidence="3" id="KW-1185">Reference proteome</keyword>
<comment type="caution">
    <text evidence="2">The sequence shown here is derived from an EMBL/GenBank/DDBJ whole genome shotgun (WGS) entry which is preliminary data.</text>
</comment>
<protein>
    <submittedName>
        <fullName evidence="2">Oxygenase MpaB family protein</fullName>
        <ecNumber evidence="2">1.-.-.-</ecNumber>
    </submittedName>
</protein>
<dbReference type="PANTHER" id="PTHR36151">
    <property type="entry name" value="BLR2777 PROTEIN"/>
    <property type="match status" value="1"/>
</dbReference>
<dbReference type="EC" id="1.-.-.-" evidence="2"/>
<dbReference type="EMBL" id="JAUQTA010000001">
    <property type="protein sequence ID" value="MDO7867914.1"/>
    <property type="molecule type" value="Genomic_DNA"/>
</dbReference>
<dbReference type="RefSeq" id="WP_305027294.1">
    <property type="nucleotide sequence ID" value="NZ_JAUQTA010000001.1"/>
</dbReference>
<evidence type="ECO:0000259" key="1">
    <source>
        <dbReference type="Pfam" id="PF09995"/>
    </source>
</evidence>
<name>A0ABT9B0S3_9ACTN</name>
<dbReference type="PANTHER" id="PTHR36151:SF3">
    <property type="entry name" value="ER-BOUND OXYGENASE MPAB_MPAB'_RUBBER OXYGENASE CATALYTIC DOMAIN-CONTAINING PROTEIN"/>
    <property type="match status" value="1"/>
</dbReference>
<evidence type="ECO:0000313" key="2">
    <source>
        <dbReference type="EMBL" id="MDO7867914.1"/>
    </source>
</evidence>
<organism evidence="2 3">
    <name type="scientific">Nocardioides jiangxiensis</name>
    <dbReference type="NCBI Taxonomy" id="3064524"/>
    <lineage>
        <taxon>Bacteria</taxon>
        <taxon>Bacillati</taxon>
        <taxon>Actinomycetota</taxon>
        <taxon>Actinomycetes</taxon>
        <taxon>Propionibacteriales</taxon>
        <taxon>Nocardioidaceae</taxon>
        <taxon>Nocardioides</taxon>
    </lineage>
</organism>